<gene>
    <name evidence="2" type="ORF">HRJ53_16040</name>
</gene>
<reference evidence="2" key="1">
    <citation type="submission" date="2020-06" db="EMBL/GenBank/DDBJ databases">
        <title>Legume-microbial interactions unlock mineral nutrients during tropical forest succession.</title>
        <authorList>
            <person name="Epihov D.Z."/>
        </authorList>
    </citation>
    <scope>NUCLEOTIDE SEQUENCE [LARGE SCALE GENOMIC DNA]</scope>
    <source>
        <strain evidence="2">Pan2503</strain>
    </source>
</reference>
<evidence type="ECO:0008006" key="4">
    <source>
        <dbReference type="Google" id="ProtNLM"/>
    </source>
</evidence>
<dbReference type="EMBL" id="JACDQQ010001538">
    <property type="protein sequence ID" value="MBA0086491.1"/>
    <property type="molecule type" value="Genomic_DNA"/>
</dbReference>
<evidence type="ECO:0000313" key="3">
    <source>
        <dbReference type="Proteomes" id="UP000567293"/>
    </source>
</evidence>
<name>A0A7V8SY28_9BACT</name>
<proteinExistence type="predicted"/>
<evidence type="ECO:0000256" key="1">
    <source>
        <dbReference type="SAM" id="MobiDB-lite"/>
    </source>
</evidence>
<sequence length="257" mass="29115">LLKNYKPFQGPKGLTLYDLFKKFDKTWALTNKSSTKYGRTSPDRTYEDAVKRRHDPWNFLFIAGMWFQDLFNYDFRRTEMCIIPYATQQGEISFCAYNTGIGWRKIIENMHKNATVAEWYRTHGKHDIYAKGKKVDLDSYEHSLKIDAEDAARVRHLEHDIPLTAAEEDRIRRKKAYEEQAKVRAIYEELVLKKLQPAVVQIGTVEDIAKAIPADFANAPVTPASASGNGNGQASDNGNGVAKTREPEKAARAVAGG</sequence>
<keyword evidence="3" id="KW-1185">Reference proteome</keyword>
<dbReference type="AlphaFoldDB" id="A0A7V8SY28"/>
<accession>A0A7V8SY28</accession>
<feature type="compositionally biased region" description="Polar residues" evidence="1">
    <location>
        <begin position="224"/>
        <end position="238"/>
    </location>
</feature>
<feature type="non-terminal residue" evidence="2">
    <location>
        <position position="1"/>
    </location>
</feature>
<evidence type="ECO:0000313" key="2">
    <source>
        <dbReference type="EMBL" id="MBA0086491.1"/>
    </source>
</evidence>
<dbReference type="Proteomes" id="UP000567293">
    <property type="component" value="Unassembled WGS sequence"/>
</dbReference>
<protein>
    <recommendedName>
        <fullName evidence="4">Radical SAM protein</fullName>
    </recommendedName>
</protein>
<organism evidence="2 3">
    <name type="scientific">Candidatus Acidiferrum panamense</name>
    <dbReference type="NCBI Taxonomy" id="2741543"/>
    <lineage>
        <taxon>Bacteria</taxon>
        <taxon>Pseudomonadati</taxon>
        <taxon>Acidobacteriota</taxon>
        <taxon>Terriglobia</taxon>
        <taxon>Candidatus Acidiferrales</taxon>
        <taxon>Candidatus Acidiferrum</taxon>
    </lineage>
</organism>
<feature type="region of interest" description="Disordered" evidence="1">
    <location>
        <begin position="223"/>
        <end position="257"/>
    </location>
</feature>
<comment type="caution">
    <text evidence="2">The sequence shown here is derived from an EMBL/GenBank/DDBJ whole genome shotgun (WGS) entry which is preliminary data.</text>
</comment>